<evidence type="ECO:0000256" key="1">
    <source>
        <dbReference type="ARBA" id="ARBA00001946"/>
    </source>
</evidence>
<comment type="similarity">
    <text evidence="2 15">Belongs to the IlvD/Edd family.</text>
</comment>
<dbReference type="GO" id="GO:0004160">
    <property type="term" value="F:dihydroxy-acid dehydratase activity"/>
    <property type="evidence" value="ECO:0007669"/>
    <property type="project" value="UniProtKB-EC"/>
</dbReference>
<evidence type="ECO:0000256" key="11">
    <source>
        <dbReference type="ARBA" id="ARBA00029304"/>
    </source>
</evidence>
<comment type="cofactor">
    <cofactor evidence="1 15">
        <name>Mg(2+)</name>
        <dbReference type="ChEBI" id="CHEBI:18420"/>
    </cofactor>
</comment>
<comment type="pathway">
    <text evidence="12 15">Amino-acid biosynthesis; L-valine biosynthesis; L-valine from pyruvate: step 3/4.</text>
</comment>
<reference evidence="18" key="1">
    <citation type="submission" date="2022-12" db="EMBL/GenBank/DDBJ databases">
        <authorList>
            <person name="Wang J."/>
        </authorList>
    </citation>
    <scope>NUCLEOTIDE SEQUENCE</scope>
    <source>
        <strain evidence="18">HY-45-18</strain>
    </source>
</reference>
<dbReference type="SUPFAM" id="SSF52016">
    <property type="entry name" value="LeuD/IlvD-like"/>
    <property type="match status" value="1"/>
</dbReference>
<evidence type="ECO:0000256" key="3">
    <source>
        <dbReference type="ARBA" id="ARBA00022605"/>
    </source>
</evidence>
<protein>
    <recommendedName>
        <fullName evidence="14 15">Dihydroxy-acid dehydratase</fullName>
        <shortName evidence="15">DAD</shortName>
        <ecNumber evidence="14 15">4.2.1.9</ecNumber>
    </recommendedName>
</protein>
<feature type="active site" description="Proton acceptor" evidence="15">
    <location>
        <position position="468"/>
    </location>
</feature>
<keyword evidence="7 15" id="KW-0408">Iron</keyword>
<evidence type="ECO:0000256" key="15">
    <source>
        <dbReference type="HAMAP-Rule" id="MF_00012"/>
    </source>
</evidence>
<dbReference type="InterPro" id="IPR042096">
    <property type="entry name" value="Dihydro-acid_dehy_C"/>
</dbReference>
<feature type="binding site" evidence="15">
    <location>
        <position position="120"/>
    </location>
    <ligand>
        <name>Mg(2+)</name>
        <dbReference type="ChEBI" id="CHEBI:18420"/>
    </ligand>
</feature>
<dbReference type="HAMAP" id="MF_00012">
    <property type="entry name" value="IlvD"/>
    <property type="match status" value="1"/>
</dbReference>
<evidence type="ECO:0000256" key="12">
    <source>
        <dbReference type="ARBA" id="ARBA00029436"/>
    </source>
</evidence>
<name>A0ABT4D1M6_9CLOT</name>
<comment type="cofactor">
    <cofactor evidence="15">
        <name>[2Fe-2S] cluster</name>
        <dbReference type="ChEBI" id="CHEBI:190135"/>
    </cofactor>
    <text evidence="15">Binds 1 [2Fe-2S] cluster per subunit. This cluster acts as a Lewis acid cofactor.</text>
</comment>
<accession>A0ABT4D1M6</accession>
<feature type="binding site" evidence="15">
    <location>
        <position position="78"/>
    </location>
    <ligand>
        <name>Mg(2+)</name>
        <dbReference type="ChEBI" id="CHEBI:18420"/>
    </ligand>
</feature>
<evidence type="ECO:0000256" key="9">
    <source>
        <dbReference type="ARBA" id="ARBA00023239"/>
    </source>
</evidence>
<dbReference type="InterPro" id="IPR056740">
    <property type="entry name" value="ILV_EDD_C"/>
</dbReference>
<evidence type="ECO:0000256" key="14">
    <source>
        <dbReference type="ARBA" id="ARBA00029490"/>
    </source>
</evidence>
<dbReference type="Pfam" id="PF24877">
    <property type="entry name" value="ILV_EDD_C"/>
    <property type="match status" value="1"/>
</dbReference>
<comment type="pathway">
    <text evidence="13 15">Amino-acid biosynthesis; L-isoleucine biosynthesis; L-isoleucine from 2-oxobutanoate: step 3/4.</text>
</comment>
<organism evidence="18 19">
    <name type="scientific">Clostridium aestuarii</name>
    <dbReference type="NCBI Taxonomy" id="338193"/>
    <lineage>
        <taxon>Bacteria</taxon>
        <taxon>Bacillati</taxon>
        <taxon>Bacillota</taxon>
        <taxon>Clostridia</taxon>
        <taxon>Eubacteriales</taxon>
        <taxon>Clostridiaceae</taxon>
        <taxon>Clostridium</taxon>
    </lineage>
</organism>
<dbReference type="Proteomes" id="UP001078443">
    <property type="component" value="Unassembled WGS sequence"/>
</dbReference>
<evidence type="ECO:0000256" key="5">
    <source>
        <dbReference type="ARBA" id="ARBA00022723"/>
    </source>
</evidence>
<keyword evidence="9 15" id="KW-0456">Lyase</keyword>
<keyword evidence="5 15" id="KW-0479">Metal-binding</keyword>
<feature type="domain" description="Dihydroxy-acid/6-phosphogluconate dehydratase N-terminal" evidence="16">
    <location>
        <begin position="31"/>
        <end position="348"/>
    </location>
</feature>
<comment type="catalytic activity">
    <reaction evidence="11">
        <text>(2R)-2,3-dihydroxy-3-methylbutanoate = 3-methyl-2-oxobutanoate + H2O</text>
        <dbReference type="Rhea" id="RHEA:24809"/>
        <dbReference type="ChEBI" id="CHEBI:11851"/>
        <dbReference type="ChEBI" id="CHEBI:15377"/>
        <dbReference type="ChEBI" id="CHEBI:49072"/>
        <dbReference type="EC" id="4.2.1.9"/>
    </reaction>
    <physiologicalReaction direction="left-to-right" evidence="11">
        <dbReference type="Rhea" id="RHEA:24810"/>
    </physiologicalReaction>
</comment>
<evidence type="ECO:0000256" key="4">
    <source>
        <dbReference type="ARBA" id="ARBA00022714"/>
    </source>
</evidence>
<comment type="subunit">
    <text evidence="15">Homodimer.</text>
</comment>
<dbReference type="EMBL" id="JAPQER010000005">
    <property type="protein sequence ID" value="MCY6485149.1"/>
    <property type="molecule type" value="Genomic_DNA"/>
</dbReference>
<dbReference type="InterPro" id="IPR004404">
    <property type="entry name" value="DihydroxyA_deHydtase"/>
</dbReference>
<evidence type="ECO:0000256" key="13">
    <source>
        <dbReference type="ARBA" id="ARBA00029437"/>
    </source>
</evidence>
<evidence type="ECO:0000256" key="8">
    <source>
        <dbReference type="ARBA" id="ARBA00023014"/>
    </source>
</evidence>
<keyword evidence="19" id="KW-1185">Reference proteome</keyword>
<comment type="caution">
    <text evidence="15">Lacks conserved residue(s) required for the propagation of feature annotation.</text>
</comment>
<evidence type="ECO:0000256" key="6">
    <source>
        <dbReference type="ARBA" id="ARBA00022842"/>
    </source>
</evidence>
<dbReference type="PANTHER" id="PTHR43661:SF3">
    <property type="entry name" value="D-XYLONATE DEHYDRATASE YAGF-RELATED"/>
    <property type="match status" value="1"/>
</dbReference>
<dbReference type="PROSITE" id="PS00887">
    <property type="entry name" value="ILVD_EDD_2"/>
    <property type="match status" value="1"/>
</dbReference>
<gene>
    <name evidence="15 18" type="primary">ilvD</name>
    <name evidence="18" type="ORF">OW763_12450</name>
</gene>
<keyword evidence="4 15" id="KW-0001">2Fe-2S</keyword>
<dbReference type="NCBIfam" id="TIGR00110">
    <property type="entry name" value="ilvD"/>
    <property type="match status" value="1"/>
</dbReference>
<dbReference type="NCBIfam" id="NF002068">
    <property type="entry name" value="PRK00911.1"/>
    <property type="match status" value="1"/>
</dbReference>
<proteinExistence type="inferred from homology"/>
<evidence type="ECO:0000313" key="18">
    <source>
        <dbReference type="EMBL" id="MCY6485149.1"/>
    </source>
</evidence>
<keyword evidence="6 15" id="KW-0460">Magnesium</keyword>
<feature type="domain" description="Dihydroxy-acid/6-phosphogluconate dehydratase C-terminal" evidence="17">
    <location>
        <begin position="359"/>
        <end position="550"/>
    </location>
</feature>
<evidence type="ECO:0000259" key="16">
    <source>
        <dbReference type="Pfam" id="PF00920"/>
    </source>
</evidence>
<comment type="catalytic activity">
    <reaction evidence="15">
        <text>(2R,3R)-2,3-dihydroxy-3-methylpentanoate = (S)-3-methyl-2-oxopentanoate + H2O</text>
        <dbReference type="Rhea" id="RHEA:27694"/>
        <dbReference type="ChEBI" id="CHEBI:15377"/>
        <dbReference type="ChEBI" id="CHEBI:35146"/>
        <dbReference type="ChEBI" id="CHEBI:49258"/>
        <dbReference type="EC" id="4.2.1.9"/>
    </reaction>
</comment>
<dbReference type="PANTHER" id="PTHR43661">
    <property type="entry name" value="D-XYLONATE DEHYDRATASE"/>
    <property type="match status" value="1"/>
</dbReference>
<dbReference type="EC" id="4.2.1.9" evidence="14 15"/>
<feature type="modified residue" description="N6-carboxylysine" evidence="15">
    <location>
        <position position="121"/>
    </location>
</feature>
<dbReference type="Pfam" id="PF00920">
    <property type="entry name" value="ILVD_EDD_N"/>
    <property type="match status" value="1"/>
</dbReference>
<keyword evidence="8 15" id="KW-0411">Iron-sulfur</keyword>
<keyword evidence="3 15" id="KW-0028">Amino-acid biosynthesis</keyword>
<evidence type="ECO:0000256" key="7">
    <source>
        <dbReference type="ARBA" id="ARBA00023004"/>
    </source>
</evidence>
<dbReference type="RefSeq" id="WP_268041467.1">
    <property type="nucleotide sequence ID" value="NZ_JAPQER010000005.1"/>
</dbReference>
<dbReference type="SUPFAM" id="SSF143975">
    <property type="entry name" value="IlvD/EDD N-terminal domain-like"/>
    <property type="match status" value="1"/>
</dbReference>
<dbReference type="Gene3D" id="3.50.30.80">
    <property type="entry name" value="IlvD/EDD C-terminal domain-like"/>
    <property type="match status" value="1"/>
</dbReference>
<dbReference type="InterPro" id="IPR020558">
    <property type="entry name" value="DiOHA_6PGluconate_deHydtase_CS"/>
</dbReference>
<feature type="binding site" evidence="15">
    <location>
        <position position="442"/>
    </location>
    <ligand>
        <name>Mg(2+)</name>
        <dbReference type="ChEBI" id="CHEBI:18420"/>
    </ligand>
</feature>
<evidence type="ECO:0000259" key="17">
    <source>
        <dbReference type="Pfam" id="PF24877"/>
    </source>
</evidence>
<dbReference type="PROSITE" id="PS00886">
    <property type="entry name" value="ILVD_EDD_1"/>
    <property type="match status" value="1"/>
</dbReference>
<dbReference type="InterPro" id="IPR000581">
    <property type="entry name" value="ILV_EDD_N"/>
</dbReference>
<comment type="function">
    <text evidence="15">Functions in the biosynthesis of branched-chain amino acids. Catalyzes the dehydration of (2R,3R)-2,3-dihydroxy-3-methylpentanoate (2,3-dihydroxy-3-methylvalerate) into 2-oxo-3-methylpentanoate (2-oxo-3-methylvalerate) and of (2R)-2,3-dihydroxy-3-methylbutanoate (2,3-dihydroxyisovalerate) into 2-oxo-3-methylbutanoate (2-oxoisovalerate), the penultimate precursor to L-isoleucine and L-valine, respectively.</text>
</comment>
<feature type="binding site" description="via carbamate group" evidence="15">
    <location>
        <position position="121"/>
    </location>
    <ligand>
        <name>Mg(2+)</name>
        <dbReference type="ChEBI" id="CHEBI:18420"/>
    </ligand>
</feature>
<keyword evidence="10 15" id="KW-0100">Branched-chain amino acid biosynthesis</keyword>
<evidence type="ECO:0000256" key="10">
    <source>
        <dbReference type="ARBA" id="ARBA00023304"/>
    </source>
</evidence>
<comment type="caution">
    <text evidence="18">The sequence shown here is derived from an EMBL/GenBank/DDBJ whole genome shotgun (WGS) entry which is preliminary data.</text>
</comment>
<evidence type="ECO:0000313" key="19">
    <source>
        <dbReference type="Proteomes" id="UP001078443"/>
    </source>
</evidence>
<evidence type="ECO:0000256" key="2">
    <source>
        <dbReference type="ARBA" id="ARBA00006486"/>
    </source>
</evidence>
<dbReference type="InterPro" id="IPR037237">
    <property type="entry name" value="IlvD/EDD_N"/>
</dbReference>
<sequence length="553" mass="58915">MISNEVTKGAARAPHRSLFYAMGYLPEDLEKPLIGVVNAHSEIIPGHFHLNEIVQSVKLGISAAGGTPIEFPSIGICDGISMNHSGMKYPLASRELIADSIEAVTMGHKFDGLVLVGNCDKIVPGMLMAAARLNIPSIYVSGGPMLPGNHRGRTTDLVSAFEGVGSHAEGKISDEELKEIEHSSCPTCGSCAGLFTANSMNSLAEALGMALPGNGTIPAPYGRRRQLAKRTGMQIMHLVKENILPRHILTEKTFKNAIALDMAIGGSSNTTLHLLAIAREAKVALTLDEFDVISKKVPHITKLSPAGKHHMVDLDEAGGISAVLNILKKANLISPNEITVTGKTLGENIQNATVLDDTVIRSLDNPYSKEGGIAILKGNLAEEGSVVKQSAVEPEMMHHKGPAKVFESEESAFDAIMNKKIIAGDVVVIRYEGPKGCPGMREMLSPTAAIIGLGLEKSTALITDGRFSGGTRGPCIGHIAPEAAEGGPIAIIEDGDMIEIDIPNRRITLDLPDKEIKKRLSTWECPESKAQEGTYLRRYSKLVTSASKGAVLE</sequence>